<evidence type="ECO:0000313" key="4">
    <source>
        <dbReference type="EMBL" id="RDW58915.1"/>
    </source>
</evidence>
<dbReference type="GO" id="GO:0030170">
    <property type="term" value="F:pyridoxal phosphate binding"/>
    <property type="evidence" value="ECO:0007669"/>
    <property type="project" value="InterPro"/>
</dbReference>
<gene>
    <name evidence="4" type="ORF">DSM5745_11121</name>
</gene>
<evidence type="ECO:0000313" key="5">
    <source>
        <dbReference type="Proteomes" id="UP000256690"/>
    </source>
</evidence>
<dbReference type="GeneID" id="38121491"/>
<name>A0A3D8QAP6_9EURO</name>
<dbReference type="CDD" id="cd00609">
    <property type="entry name" value="AAT_like"/>
    <property type="match status" value="1"/>
</dbReference>
<dbReference type="InterPro" id="IPR015421">
    <property type="entry name" value="PyrdxlP-dep_Trfase_major"/>
</dbReference>
<evidence type="ECO:0000259" key="3">
    <source>
        <dbReference type="Pfam" id="PF00155"/>
    </source>
</evidence>
<keyword evidence="5" id="KW-1185">Reference proteome</keyword>
<dbReference type="InterPro" id="IPR004838">
    <property type="entry name" value="NHTrfase_class1_PyrdxlP-BS"/>
</dbReference>
<dbReference type="Proteomes" id="UP000256690">
    <property type="component" value="Unassembled WGS sequence"/>
</dbReference>
<dbReference type="PROSITE" id="PS00105">
    <property type="entry name" value="AA_TRANSFER_CLASS_1"/>
    <property type="match status" value="1"/>
</dbReference>
<accession>A0A3D8QAP6</accession>
<dbReference type="PANTHER" id="PTHR43510:SF1">
    <property type="entry name" value="AMINOTRANSFERASE FUNCTION, HYPOTHETICAL (EUROFUNG)"/>
    <property type="match status" value="1"/>
</dbReference>
<dbReference type="InterPro" id="IPR004839">
    <property type="entry name" value="Aminotransferase_I/II_large"/>
</dbReference>
<keyword evidence="2" id="KW-0663">Pyridoxal phosphate</keyword>
<reference evidence="4 5" key="1">
    <citation type="journal article" date="2018" name="IMA Fungus">
        <title>IMA Genome-F 9: Draft genome sequence of Annulohypoxylon stygium, Aspergillus mulundensis, Berkeleyomyces basicola (syn. Thielaviopsis basicola), Ceratocystis smalleyi, two Cercospora beticola strains, Coleophoma cylindrospora, Fusarium fracticaudum, Phialophora cf. hyalina, and Morchella septimelata.</title>
        <authorList>
            <person name="Wingfield B.D."/>
            <person name="Bills G.F."/>
            <person name="Dong Y."/>
            <person name="Huang W."/>
            <person name="Nel W.J."/>
            <person name="Swalarsk-Parry B.S."/>
            <person name="Vaghefi N."/>
            <person name="Wilken P.M."/>
            <person name="An Z."/>
            <person name="de Beer Z.W."/>
            <person name="De Vos L."/>
            <person name="Chen L."/>
            <person name="Duong T.A."/>
            <person name="Gao Y."/>
            <person name="Hammerbacher A."/>
            <person name="Kikkert J.R."/>
            <person name="Li Y."/>
            <person name="Li H."/>
            <person name="Li K."/>
            <person name="Li Q."/>
            <person name="Liu X."/>
            <person name="Ma X."/>
            <person name="Naidoo K."/>
            <person name="Pethybridge S.J."/>
            <person name="Sun J."/>
            <person name="Steenkamp E.T."/>
            <person name="van der Nest M.A."/>
            <person name="van Wyk S."/>
            <person name="Wingfield M.J."/>
            <person name="Xiong C."/>
            <person name="Yue Q."/>
            <person name="Zhang X."/>
        </authorList>
    </citation>
    <scope>NUCLEOTIDE SEQUENCE [LARGE SCALE GENOMIC DNA]</scope>
    <source>
        <strain evidence="4 5">DSM 5745</strain>
    </source>
</reference>
<keyword evidence="4" id="KW-0808">Transferase</keyword>
<dbReference type="Gene3D" id="3.40.640.10">
    <property type="entry name" value="Type I PLP-dependent aspartate aminotransferase-like (Major domain)"/>
    <property type="match status" value="1"/>
</dbReference>
<sequence length="376" mass="40864">MDYRRMAIEKEAPEEVGAVIRYNLSESAISDQTLQSLQVTIPADLVLTYTEHRGSQRIRSIISQTSGGALTPDDILITAGASTSLFIVATALLRPQDHLIITRPNYATNLETPRAIGCQTTVVDLAFEDGFRLELDGIARAVRPGVTKLISICSPNNPTGSVIPAEQLVQLASLAGAHGCYLLVDETYIDLTYPGAGESPPPPMAATLGDHIIGVSSMSKAYGVPGIRVGWLSTTNPELQESFLAAKEQISICGSVLDELVAEQVLARRDELLAQTRAEMKRRRDLVAAWIEAEADLLEWVPPQAGVMCFVKMRKVPLGGTGAFYHRLLHEHGVYVGPGRWFDRPDTFFRLGFGWPSSEDLQAGLQAISLVLRSVA</sequence>
<evidence type="ECO:0000256" key="2">
    <source>
        <dbReference type="ARBA" id="ARBA00022898"/>
    </source>
</evidence>
<dbReference type="EMBL" id="PVWQ01000022">
    <property type="protein sequence ID" value="RDW58915.1"/>
    <property type="molecule type" value="Genomic_DNA"/>
</dbReference>
<proteinExistence type="inferred from homology"/>
<dbReference type="PANTHER" id="PTHR43510">
    <property type="entry name" value="AMINOTRANSFERASE FUNCTION, HYPOTHETICAL (EUROFUNG)"/>
    <property type="match status" value="1"/>
</dbReference>
<organism evidence="4 5">
    <name type="scientific">Aspergillus mulundensis</name>
    <dbReference type="NCBI Taxonomy" id="1810919"/>
    <lineage>
        <taxon>Eukaryota</taxon>
        <taxon>Fungi</taxon>
        <taxon>Dikarya</taxon>
        <taxon>Ascomycota</taxon>
        <taxon>Pezizomycotina</taxon>
        <taxon>Eurotiomycetes</taxon>
        <taxon>Eurotiomycetidae</taxon>
        <taxon>Eurotiales</taxon>
        <taxon>Aspergillaceae</taxon>
        <taxon>Aspergillus</taxon>
        <taxon>Aspergillus subgen. Nidulantes</taxon>
    </lineage>
</organism>
<dbReference type="InterPro" id="IPR015422">
    <property type="entry name" value="PyrdxlP-dep_Trfase_small"/>
</dbReference>
<dbReference type="STRING" id="1810919.A0A3D8QAP6"/>
<evidence type="ECO:0000256" key="1">
    <source>
        <dbReference type="ARBA" id="ARBA00007441"/>
    </source>
</evidence>
<dbReference type="OrthoDB" id="7042322at2759"/>
<dbReference type="Pfam" id="PF00155">
    <property type="entry name" value="Aminotran_1_2"/>
    <property type="match status" value="1"/>
</dbReference>
<dbReference type="SUPFAM" id="SSF53383">
    <property type="entry name" value="PLP-dependent transferases"/>
    <property type="match status" value="1"/>
</dbReference>
<feature type="domain" description="Aminotransferase class I/classII large" evidence="3">
    <location>
        <begin position="68"/>
        <end position="368"/>
    </location>
</feature>
<dbReference type="Gene3D" id="3.90.1150.10">
    <property type="entry name" value="Aspartate Aminotransferase, domain 1"/>
    <property type="match status" value="1"/>
</dbReference>
<dbReference type="AlphaFoldDB" id="A0A3D8QAP6"/>
<comment type="caution">
    <text evidence="4">The sequence shown here is derived from an EMBL/GenBank/DDBJ whole genome shotgun (WGS) entry which is preliminary data.</text>
</comment>
<dbReference type="InterPro" id="IPR015424">
    <property type="entry name" value="PyrdxlP-dep_Trfase"/>
</dbReference>
<comment type="similarity">
    <text evidence="1">Belongs to the class-I pyridoxal-phosphate-dependent aminotransferase family.</text>
</comment>
<protein>
    <submittedName>
        <fullName evidence="4">Pyridoxal phosphate-dependent transferase, major protein</fullName>
    </submittedName>
</protein>
<dbReference type="GO" id="GO:0016740">
    <property type="term" value="F:transferase activity"/>
    <property type="evidence" value="ECO:0007669"/>
    <property type="project" value="UniProtKB-KW"/>
</dbReference>
<dbReference type="RefSeq" id="XP_026598212.1">
    <property type="nucleotide sequence ID" value="XM_026753137.1"/>
</dbReference>